<proteinExistence type="predicted"/>
<dbReference type="Proteomes" id="UP000886523">
    <property type="component" value="Unassembled WGS sequence"/>
</dbReference>
<dbReference type="EMBL" id="MU129122">
    <property type="protein sequence ID" value="KAF9506149.1"/>
    <property type="molecule type" value="Genomic_DNA"/>
</dbReference>
<sequence>MGGLLCEISPPLLVYGVLRVLPQSFFVRAIMDARLRIDTAAFNGRTGVGRAHWRSSRVTGNSSRSHHLPTAGRHLLVYSWESYDCRSQFQTDVLDDLEEARTSNEHHTEIIYIPGARNQPAESKISERWTKQESQGRQFPRTPPCRLIHVLSAEPLGLPRIEKSAEDIKEMRVGYIYCSPPTRPRVA</sequence>
<reference evidence="1" key="1">
    <citation type="journal article" date="2020" name="Nat. Commun.">
        <title>Large-scale genome sequencing of mycorrhizal fungi provides insights into the early evolution of symbiotic traits.</title>
        <authorList>
            <person name="Miyauchi S."/>
            <person name="Kiss E."/>
            <person name="Kuo A."/>
            <person name="Drula E."/>
            <person name="Kohler A."/>
            <person name="Sanchez-Garcia M."/>
            <person name="Morin E."/>
            <person name="Andreopoulos B."/>
            <person name="Barry K.W."/>
            <person name="Bonito G."/>
            <person name="Buee M."/>
            <person name="Carver A."/>
            <person name="Chen C."/>
            <person name="Cichocki N."/>
            <person name="Clum A."/>
            <person name="Culley D."/>
            <person name="Crous P.W."/>
            <person name="Fauchery L."/>
            <person name="Girlanda M."/>
            <person name="Hayes R.D."/>
            <person name="Keri Z."/>
            <person name="LaButti K."/>
            <person name="Lipzen A."/>
            <person name="Lombard V."/>
            <person name="Magnuson J."/>
            <person name="Maillard F."/>
            <person name="Murat C."/>
            <person name="Nolan M."/>
            <person name="Ohm R.A."/>
            <person name="Pangilinan J."/>
            <person name="Pereira M.F."/>
            <person name="Perotto S."/>
            <person name="Peter M."/>
            <person name="Pfister S."/>
            <person name="Riley R."/>
            <person name="Sitrit Y."/>
            <person name="Stielow J.B."/>
            <person name="Szollosi G."/>
            <person name="Zifcakova L."/>
            <person name="Stursova M."/>
            <person name="Spatafora J.W."/>
            <person name="Tedersoo L."/>
            <person name="Vaario L.M."/>
            <person name="Yamada A."/>
            <person name="Yan M."/>
            <person name="Wang P."/>
            <person name="Xu J."/>
            <person name="Bruns T."/>
            <person name="Baldrian P."/>
            <person name="Vilgalys R."/>
            <person name="Dunand C."/>
            <person name="Henrissat B."/>
            <person name="Grigoriev I.V."/>
            <person name="Hibbett D."/>
            <person name="Nagy L.G."/>
            <person name="Martin F.M."/>
        </authorList>
    </citation>
    <scope>NUCLEOTIDE SEQUENCE</scope>
    <source>
        <strain evidence="1">UP504</strain>
    </source>
</reference>
<protein>
    <submittedName>
        <fullName evidence="1">Uncharacterized protein</fullName>
    </submittedName>
</protein>
<evidence type="ECO:0000313" key="1">
    <source>
        <dbReference type="EMBL" id="KAF9506149.1"/>
    </source>
</evidence>
<gene>
    <name evidence="1" type="ORF">BS47DRAFT_459753</name>
</gene>
<accession>A0A9P6AHX8</accession>
<keyword evidence="2" id="KW-1185">Reference proteome</keyword>
<name>A0A9P6AHX8_9AGAM</name>
<evidence type="ECO:0000313" key="2">
    <source>
        <dbReference type="Proteomes" id="UP000886523"/>
    </source>
</evidence>
<organism evidence="1 2">
    <name type="scientific">Hydnum rufescens UP504</name>
    <dbReference type="NCBI Taxonomy" id="1448309"/>
    <lineage>
        <taxon>Eukaryota</taxon>
        <taxon>Fungi</taxon>
        <taxon>Dikarya</taxon>
        <taxon>Basidiomycota</taxon>
        <taxon>Agaricomycotina</taxon>
        <taxon>Agaricomycetes</taxon>
        <taxon>Cantharellales</taxon>
        <taxon>Hydnaceae</taxon>
        <taxon>Hydnum</taxon>
    </lineage>
</organism>
<dbReference type="AlphaFoldDB" id="A0A9P6AHX8"/>
<comment type="caution">
    <text evidence="1">The sequence shown here is derived from an EMBL/GenBank/DDBJ whole genome shotgun (WGS) entry which is preliminary data.</text>
</comment>